<dbReference type="InterPro" id="IPR008271">
    <property type="entry name" value="Ser/Thr_kinase_AS"/>
</dbReference>
<dbReference type="PROSITE" id="PS00108">
    <property type="entry name" value="PROTEIN_KINASE_ST"/>
    <property type="match status" value="1"/>
</dbReference>
<dbReference type="Proteomes" id="UP001396334">
    <property type="component" value="Unassembled WGS sequence"/>
</dbReference>
<feature type="domain" description="Protein kinase" evidence="6">
    <location>
        <begin position="337"/>
        <end position="582"/>
    </location>
</feature>
<evidence type="ECO:0000259" key="6">
    <source>
        <dbReference type="PROSITE" id="PS50011"/>
    </source>
</evidence>
<keyword evidence="4" id="KW-0949">S-adenosyl-L-methionine</keyword>
<evidence type="ECO:0000313" key="8">
    <source>
        <dbReference type="Proteomes" id="UP001396334"/>
    </source>
</evidence>
<dbReference type="PANTHER" id="PTHR11265">
    <property type="entry name" value="S-ADENOSYL-METHYLTRANSFERASE MRAW"/>
    <property type="match status" value="1"/>
</dbReference>
<protein>
    <recommendedName>
        <fullName evidence="6">Protein kinase domain-containing protein</fullName>
    </recommendedName>
</protein>
<dbReference type="Gene3D" id="1.10.150.170">
    <property type="entry name" value="Putative methyltransferase TM0872, insert domain"/>
    <property type="match status" value="1"/>
</dbReference>
<evidence type="ECO:0000256" key="4">
    <source>
        <dbReference type="ARBA" id="ARBA00022691"/>
    </source>
</evidence>
<gene>
    <name evidence="7" type="ORF">V6N11_056303</name>
</gene>
<dbReference type="Pfam" id="PF01795">
    <property type="entry name" value="Methyltransf_5"/>
    <property type="match status" value="1"/>
</dbReference>
<dbReference type="InterPro" id="IPR002903">
    <property type="entry name" value="RsmH"/>
</dbReference>
<keyword evidence="3" id="KW-0808">Transferase</keyword>
<dbReference type="EMBL" id="JBBPBN010000009">
    <property type="protein sequence ID" value="KAK9032018.1"/>
    <property type="molecule type" value="Genomic_DNA"/>
</dbReference>
<reference evidence="7 8" key="1">
    <citation type="journal article" date="2024" name="G3 (Bethesda)">
        <title>Genome assembly of Hibiscus sabdariffa L. provides insights into metabolisms of medicinal natural products.</title>
        <authorList>
            <person name="Kim T."/>
        </authorList>
    </citation>
    <scope>NUCLEOTIDE SEQUENCE [LARGE SCALE GENOMIC DNA]</scope>
    <source>
        <strain evidence="7">TK-2024</strain>
        <tissue evidence="7">Old leaves</tissue>
    </source>
</reference>
<keyword evidence="8" id="KW-1185">Reference proteome</keyword>
<comment type="similarity">
    <text evidence="1">Belongs to the methyltransferase superfamily. RsmH family.</text>
</comment>
<dbReference type="Gene3D" id="1.10.510.10">
    <property type="entry name" value="Transferase(Phosphotransferase) domain 1"/>
    <property type="match status" value="1"/>
</dbReference>
<name>A0ABR2T495_9ROSI</name>
<evidence type="ECO:0000256" key="2">
    <source>
        <dbReference type="ARBA" id="ARBA00022603"/>
    </source>
</evidence>
<dbReference type="InterPro" id="IPR023397">
    <property type="entry name" value="SAM-dep_MeTrfase_MraW_recog"/>
</dbReference>
<evidence type="ECO:0000313" key="7">
    <source>
        <dbReference type="EMBL" id="KAK9032018.1"/>
    </source>
</evidence>
<dbReference type="HAMAP" id="MF_01007">
    <property type="entry name" value="16SrRNA_methyltr_H"/>
    <property type="match status" value="1"/>
</dbReference>
<dbReference type="Pfam" id="PF00069">
    <property type="entry name" value="Pkinase"/>
    <property type="match status" value="1"/>
</dbReference>
<dbReference type="InterPro" id="IPR000719">
    <property type="entry name" value="Prot_kinase_dom"/>
</dbReference>
<keyword evidence="2" id="KW-0489">Methyltransferase</keyword>
<dbReference type="NCBIfam" id="TIGR00006">
    <property type="entry name" value="16S rRNA (cytosine(1402)-N(4))-methyltransferase RsmH"/>
    <property type="match status" value="1"/>
</dbReference>
<accession>A0ABR2T495</accession>
<dbReference type="SUPFAM" id="SSF81799">
    <property type="entry name" value="Putative methyltransferase TM0872, insert domain"/>
    <property type="match status" value="1"/>
</dbReference>
<organism evidence="7 8">
    <name type="scientific">Hibiscus sabdariffa</name>
    <name type="common">roselle</name>
    <dbReference type="NCBI Taxonomy" id="183260"/>
    <lineage>
        <taxon>Eukaryota</taxon>
        <taxon>Viridiplantae</taxon>
        <taxon>Streptophyta</taxon>
        <taxon>Embryophyta</taxon>
        <taxon>Tracheophyta</taxon>
        <taxon>Spermatophyta</taxon>
        <taxon>Magnoliopsida</taxon>
        <taxon>eudicotyledons</taxon>
        <taxon>Gunneridae</taxon>
        <taxon>Pentapetalae</taxon>
        <taxon>rosids</taxon>
        <taxon>malvids</taxon>
        <taxon>Malvales</taxon>
        <taxon>Malvaceae</taxon>
        <taxon>Malvoideae</taxon>
        <taxon>Hibiscus</taxon>
    </lineage>
</organism>
<evidence type="ECO:0000256" key="1">
    <source>
        <dbReference type="ARBA" id="ARBA00010396"/>
    </source>
</evidence>
<dbReference type="SUPFAM" id="SSF53335">
    <property type="entry name" value="S-adenosyl-L-methionine-dependent methyltransferases"/>
    <property type="match status" value="1"/>
</dbReference>
<dbReference type="Gene3D" id="3.40.50.150">
    <property type="entry name" value="Vaccinia Virus protein VP39"/>
    <property type="match status" value="1"/>
</dbReference>
<dbReference type="PROSITE" id="PS50011">
    <property type="entry name" value="PROTEIN_KINASE_DOM"/>
    <property type="match status" value="1"/>
</dbReference>
<dbReference type="InterPro" id="IPR029063">
    <property type="entry name" value="SAM-dependent_MTases_sf"/>
</dbReference>
<sequence>MAAIAKHTMRMMLTASLSLPVSSRSASLSAKRFLYNQYPTKSRALVRFSCRSVTTDTSKKKKEKEKGTAKEKRRTRSLRSGEEEDSSSSSFTTSTSVMMQQSHVPVMLGEVLDVFSSHSKPLSAFVDCTLGAAGHASEIIQSHPELKLFVGMDVDPLALRMSRSRITAVSHSHPHPNFQALTFLKNFRHIKSLLAQVDHISSGVDGILMDLGMSSMQVNNPDRGFSVLANGPLDMRMDPQATLKAEDILNSWPDSEVGRILRDYGEERNWRLLQNKIVQARLLGGLHSTGELVDVIRSATPGTRGGRQGWIKTATRVFQALRIAVNDELKTLEDSLFACFDCLAPGGRLAVISFHSLEDRIVKQAFLKIISEEGRDSVKDQSKIEGKNYQKESWIRQTIQGWNGTILTKRPITPSEKEESFNRRSRSAKLRCGLKLALMMLATLKHPNIVQFIGACLKQALDVARGMAYVHGLGFIHRDLKSDNLLIAADKSIKIADFGVARIEVQTKGMTPETGTYRWMAPTHVLSPYFWVLVAMEAKKTAVRLDSQTALMTFLSKFTWYCSKEANSQASKSTCHIHRNKS</sequence>
<dbReference type="SMART" id="SM00220">
    <property type="entry name" value="S_TKc"/>
    <property type="match status" value="1"/>
</dbReference>
<dbReference type="PANTHER" id="PTHR11265:SF0">
    <property type="entry name" value="12S RRNA N4-METHYLCYTIDINE METHYLTRANSFERASE"/>
    <property type="match status" value="1"/>
</dbReference>
<dbReference type="InterPro" id="IPR011009">
    <property type="entry name" value="Kinase-like_dom_sf"/>
</dbReference>
<feature type="compositionally biased region" description="Low complexity" evidence="5">
    <location>
        <begin position="87"/>
        <end position="96"/>
    </location>
</feature>
<comment type="caution">
    <text evidence="7">The sequence shown here is derived from an EMBL/GenBank/DDBJ whole genome shotgun (WGS) entry which is preliminary data.</text>
</comment>
<evidence type="ECO:0000256" key="3">
    <source>
        <dbReference type="ARBA" id="ARBA00022679"/>
    </source>
</evidence>
<evidence type="ECO:0000256" key="5">
    <source>
        <dbReference type="SAM" id="MobiDB-lite"/>
    </source>
</evidence>
<dbReference type="SUPFAM" id="SSF56112">
    <property type="entry name" value="Protein kinase-like (PK-like)"/>
    <property type="match status" value="1"/>
</dbReference>
<proteinExistence type="inferred from homology"/>
<feature type="region of interest" description="Disordered" evidence="5">
    <location>
        <begin position="55"/>
        <end position="96"/>
    </location>
</feature>